<dbReference type="Proteomes" id="UP001066276">
    <property type="component" value="Chromosome 2_2"/>
</dbReference>
<evidence type="ECO:0008006" key="4">
    <source>
        <dbReference type="Google" id="ProtNLM"/>
    </source>
</evidence>
<dbReference type="AlphaFoldDB" id="A0AAV7UYA4"/>
<organism evidence="2 3">
    <name type="scientific">Pleurodeles waltl</name>
    <name type="common">Iberian ribbed newt</name>
    <dbReference type="NCBI Taxonomy" id="8319"/>
    <lineage>
        <taxon>Eukaryota</taxon>
        <taxon>Metazoa</taxon>
        <taxon>Chordata</taxon>
        <taxon>Craniata</taxon>
        <taxon>Vertebrata</taxon>
        <taxon>Euteleostomi</taxon>
        <taxon>Amphibia</taxon>
        <taxon>Batrachia</taxon>
        <taxon>Caudata</taxon>
        <taxon>Salamandroidea</taxon>
        <taxon>Salamandridae</taxon>
        <taxon>Pleurodelinae</taxon>
        <taxon>Pleurodeles</taxon>
    </lineage>
</organism>
<protein>
    <recommendedName>
        <fullName evidence="4">Secreted protein</fullName>
    </recommendedName>
</protein>
<sequence>MSAAPPPPHRPLPSPLLLTACLADITRTGEQARTADATPLEARHARRDGPTTPSLRISRWPASVKSRSAAWTLASADIADRHRASSVRTTNYSVP</sequence>
<proteinExistence type="predicted"/>
<keyword evidence="3" id="KW-1185">Reference proteome</keyword>
<reference evidence="2" key="1">
    <citation type="journal article" date="2022" name="bioRxiv">
        <title>Sequencing and chromosome-scale assembly of the giantPleurodeles waltlgenome.</title>
        <authorList>
            <person name="Brown T."/>
            <person name="Elewa A."/>
            <person name="Iarovenko S."/>
            <person name="Subramanian E."/>
            <person name="Araus A.J."/>
            <person name="Petzold A."/>
            <person name="Susuki M."/>
            <person name="Suzuki K.-i.T."/>
            <person name="Hayashi T."/>
            <person name="Toyoda A."/>
            <person name="Oliveira C."/>
            <person name="Osipova E."/>
            <person name="Leigh N.D."/>
            <person name="Simon A."/>
            <person name="Yun M.H."/>
        </authorList>
    </citation>
    <scope>NUCLEOTIDE SEQUENCE</scope>
    <source>
        <strain evidence="2">20211129_DDA</strain>
        <tissue evidence="2">Liver</tissue>
    </source>
</reference>
<gene>
    <name evidence="2" type="ORF">NDU88_002632</name>
</gene>
<evidence type="ECO:0000313" key="3">
    <source>
        <dbReference type="Proteomes" id="UP001066276"/>
    </source>
</evidence>
<accession>A0AAV7UYA4</accession>
<evidence type="ECO:0000313" key="2">
    <source>
        <dbReference type="EMBL" id="KAJ1193334.1"/>
    </source>
</evidence>
<evidence type="ECO:0000256" key="1">
    <source>
        <dbReference type="SAM" id="MobiDB-lite"/>
    </source>
</evidence>
<comment type="caution">
    <text evidence="2">The sequence shown here is derived from an EMBL/GenBank/DDBJ whole genome shotgun (WGS) entry which is preliminary data.</text>
</comment>
<name>A0AAV7UYA4_PLEWA</name>
<dbReference type="EMBL" id="JANPWB010000004">
    <property type="protein sequence ID" value="KAJ1193334.1"/>
    <property type="molecule type" value="Genomic_DNA"/>
</dbReference>
<feature type="region of interest" description="Disordered" evidence="1">
    <location>
        <begin position="31"/>
        <end position="56"/>
    </location>
</feature>